<evidence type="ECO:0000256" key="1">
    <source>
        <dbReference type="SAM" id="MobiDB-lite"/>
    </source>
</evidence>
<evidence type="ECO:0000313" key="5">
    <source>
        <dbReference type="Proteomes" id="UP000076078"/>
    </source>
</evidence>
<dbReference type="InParanoid" id="A0A151ZHK4"/>
<name>A0A151ZHK4_TIELA</name>
<dbReference type="GO" id="GO:0140268">
    <property type="term" value="C:endoplasmic reticulum-plasma membrane contact site"/>
    <property type="evidence" value="ECO:0007669"/>
    <property type="project" value="TreeGrafter"/>
</dbReference>
<dbReference type="PROSITE" id="PS51259">
    <property type="entry name" value="MHD2"/>
    <property type="match status" value="1"/>
</dbReference>
<dbReference type="SMART" id="SM00568">
    <property type="entry name" value="GRAM"/>
    <property type="match status" value="2"/>
</dbReference>
<dbReference type="InterPro" id="IPR011993">
    <property type="entry name" value="PH-like_dom_sf"/>
</dbReference>
<feature type="compositionally biased region" description="Acidic residues" evidence="1">
    <location>
        <begin position="282"/>
        <end position="302"/>
    </location>
</feature>
<dbReference type="FunCoup" id="A0A151ZHK4">
    <property type="interactions" value="47"/>
</dbReference>
<dbReference type="Gene3D" id="2.60.40.150">
    <property type="entry name" value="C2 domain"/>
    <property type="match status" value="1"/>
</dbReference>
<dbReference type="OrthoDB" id="2162691at2759"/>
<dbReference type="GO" id="GO:0005886">
    <property type="term" value="C:plasma membrane"/>
    <property type="evidence" value="ECO:0007669"/>
    <property type="project" value="TreeGrafter"/>
</dbReference>
<dbReference type="Pfam" id="PF00168">
    <property type="entry name" value="C2"/>
    <property type="match status" value="2"/>
</dbReference>
<dbReference type="InterPro" id="IPR014772">
    <property type="entry name" value="Munc13_dom-2"/>
</dbReference>
<dbReference type="SMART" id="SM00239">
    <property type="entry name" value="C2"/>
    <property type="match status" value="2"/>
</dbReference>
<feature type="compositionally biased region" description="Low complexity" evidence="1">
    <location>
        <begin position="1461"/>
        <end position="1473"/>
    </location>
</feature>
<dbReference type="Proteomes" id="UP000076078">
    <property type="component" value="Unassembled WGS sequence"/>
</dbReference>
<proteinExistence type="predicted"/>
<dbReference type="SUPFAM" id="SSF49562">
    <property type="entry name" value="C2 domain (Calcium/lipid-binding domain, CaLB)"/>
    <property type="match status" value="2"/>
</dbReference>
<feature type="region of interest" description="Disordered" evidence="1">
    <location>
        <begin position="316"/>
        <end position="359"/>
    </location>
</feature>
<dbReference type="GO" id="GO:0032366">
    <property type="term" value="P:intracellular sterol transport"/>
    <property type="evidence" value="ECO:0007669"/>
    <property type="project" value="TreeGrafter"/>
</dbReference>
<feature type="domain" description="C2" evidence="2">
    <location>
        <begin position="719"/>
        <end position="845"/>
    </location>
</feature>
<dbReference type="Gene3D" id="1.20.58.1100">
    <property type="match status" value="1"/>
</dbReference>
<dbReference type="PANTHER" id="PTHR23319">
    <property type="entry name" value="GRAM DOMAIN CONTAINING 1B, ISOFORM E"/>
    <property type="match status" value="1"/>
</dbReference>
<dbReference type="GO" id="GO:0005789">
    <property type="term" value="C:endoplasmic reticulum membrane"/>
    <property type="evidence" value="ECO:0007669"/>
    <property type="project" value="TreeGrafter"/>
</dbReference>
<feature type="compositionally biased region" description="Polar residues" evidence="1">
    <location>
        <begin position="1443"/>
        <end position="1460"/>
    </location>
</feature>
<keyword evidence="5" id="KW-1185">Reference proteome</keyword>
<feature type="compositionally biased region" description="Polar residues" evidence="1">
    <location>
        <begin position="316"/>
        <end position="334"/>
    </location>
</feature>
<accession>A0A151ZHK4</accession>
<dbReference type="STRING" id="361077.A0A151ZHK4"/>
<dbReference type="InterPro" id="IPR035892">
    <property type="entry name" value="C2_domain_sf"/>
</dbReference>
<evidence type="ECO:0000259" key="2">
    <source>
        <dbReference type="PROSITE" id="PS50004"/>
    </source>
</evidence>
<dbReference type="GO" id="GO:0120015">
    <property type="term" value="F:sterol transfer activity"/>
    <property type="evidence" value="ECO:0007669"/>
    <property type="project" value="TreeGrafter"/>
</dbReference>
<feature type="domain" description="C2" evidence="2">
    <location>
        <begin position="1"/>
        <end position="102"/>
    </location>
</feature>
<dbReference type="GO" id="GO:0032934">
    <property type="term" value="F:sterol binding"/>
    <property type="evidence" value="ECO:0007669"/>
    <property type="project" value="TreeGrafter"/>
</dbReference>
<feature type="region of interest" description="Disordered" evidence="1">
    <location>
        <begin position="1440"/>
        <end position="1477"/>
    </location>
</feature>
<feature type="region of interest" description="Disordered" evidence="1">
    <location>
        <begin position="277"/>
        <end position="303"/>
    </location>
</feature>
<feature type="domain" description="MHD2" evidence="3">
    <location>
        <begin position="1489"/>
        <end position="1629"/>
    </location>
</feature>
<dbReference type="Pfam" id="PF02893">
    <property type="entry name" value="GRAM"/>
    <property type="match status" value="2"/>
</dbReference>
<dbReference type="PROSITE" id="PS50004">
    <property type="entry name" value="C2"/>
    <property type="match status" value="2"/>
</dbReference>
<dbReference type="InterPro" id="IPR000008">
    <property type="entry name" value="C2_dom"/>
</dbReference>
<protein>
    <recommendedName>
        <fullName evidence="6">C2 domain-containing protein</fullName>
    </recommendedName>
</protein>
<dbReference type="InterPro" id="IPR004182">
    <property type="entry name" value="GRAM"/>
</dbReference>
<comment type="caution">
    <text evidence="4">The sequence shown here is derived from an EMBL/GenBank/DDBJ whole genome shotgun (WGS) entry which is preliminary data.</text>
</comment>
<dbReference type="CDD" id="cd00030">
    <property type="entry name" value="C2"/>
    <property type="match status" value="1"/>
</dbReference>
<dbReference type="OMA" id="VISECYC"/>
<sequence length="1806" mass="208699">MKEKLLVSVIGGSGLKKKKTWIFVKFQLHSDKYKTKYVNGGDNIKFQKETFIFEVNEDVYPAGILDLTVKTWEMLSSGESFAFGSVPLSPICKEIRDTGYTSSNALQKKVFLKGKEKIKVVTSSQDDNSSINGDDMSASSSWLILSFELVPEVDSTTMKSIPLLFRWFPELPHTEMIISEFYCNKQAGSAVGLSHSGTMYISQNYICFRSPSHLAKNKKFLIPFKEIISIKKKIGSFYLPNAIQIRTASKKYVFASFIHRKKAYKVMTSQWSLLGGHNDMDLKEEDDDQDEEDDKDDVDDDEVIKINQKNHLGLTTSIMKPLSPTTKSNSFDLKNNNNNSNSNNQTNNSNNSSSSTQTQSNQIQLMIDIDNFEKLGLTFNLYQLNQIDPDKTTIQEILEKIKGKIPSGSSSLMEGYQLFKSKNKKTKGHANRSSRNLLNFMLPSHEYQYIHTNSIDLHHRNPKSSSSMIEKKFYPLEESKLLNCYLSSTQQENILYFKKWEPIQDIQVQFEVYADDESQRDNLSKSISLLVNVIAPIEQLFKEISRFFTSTTKRLTLTSSDYYFYQPKNSERGIILDNQKSLRDYKITHSNVTIQVKRFPTFKTFSEKFKVDDKKRAGSALWENYLFLELVQSCFHNPLPWMKMSFQNTQLLLDKLQELCKVDYVDMKTISQNLHLQSAYKDESILVELKSKLQNLESDFYYQEQNFFTSLEYQQWRQHQQHNIIHLMRSIIFKPDGFTSAIFIEIKELEIKPLGNGKPLNPYIILSYNNGEKSIKTSTFHNHTGDEPLYIGEYFRLINTKARGKLLEIIVMNSTSNSGLNDQILDKIELPMKEFENSEKQEKYFHLPNSLDGKLLLSIQLQYQYQEYNHYILQVRDGQLDLENEDPNSPFKDPVFRQVNQVENFKKLFKFLLENQDQQFLRELDQQDEDDDNDDQEVSEANSQVNDKQWINNSSRILLNQYSARFCISKSTWLICQLELMVNHFDLKSGFISEMEELLQQVLSIYKTNNNNNIKISSNMDSLVLVKQEVESLLQCLDKLSIKIKSVIGNYYESFPNNKPRNMLKSLVQSYRLILEIQRFNQINHGDFESILVECIKSESKKKFDDNLQAMGIMALTLEEKVLNVKQITTMLIELVQIIQKEINGTMVYEPAFPKQVKITCEVIESWGNCIASLIQDYCSWAPYEYQLTLDLLKTLLDYYNFTKGLAGDRFKPLPLNQLFVTYVYKLLKEIKTNLHRTSEESLKKDDKRTVVSITNSYSSSYVEFTQACDQSLKDFESLLWLPDSFSYVQLLEVMSSEVIYFLRKTVEEIQHFISHTEIEESDDKPTIFTLNVEPCILMTNIEFTKIKFDQITAKIQKSLNHNLQNSSKEDINETAKQCVETSFQMCLTDSNKTITDLIEETDQFIISRINDFIFYQFYNQLFQPELSAKNIHHIEVDDEETSLTATEPTANDTSDQIKTSLASSSSSSRSISPQKEINSNQQYLQYVKTILTPIKEFLSPKIEEIYGKRKETSFKLFIKKAWIELMSDLRFLFIYPPSPSPTPNTFNGNHSLPTTVSTIPKKSYRSSKKILLNDDQFSIFKLALKELMNIYHRNGSGCATPILEEKYQPLKQLLTLSELDTTSLIDYHNGRKSSTGMRTSNFQPSKDNLVAILTTRVDFDKEARKFINKLNGVVEQVPATSSVPAVVLEEIPNVLPSSEFIIDKYHCSHNSQLGLLIISSRYLAFHNILKEVGITLGNKIIIPLGNISEIKKIKVALIFNALQIKTRDQKTYTFSNFFDRDSVYRDITAQMKQVQKNLSKIQVSK</sequence>
<evidence type="ECO:0000259" key="3">
    <source>
        <dbReference type="PROSITE" id="PS51259"/>
    </source>
</evidence>
<evidence type="ECO:0000313" key="4">
    <source>
        <dbReference type="EMBL" id="KYQ93468.1"/>
    </source>
</evidence>
<dbReference type="Gene3D" id="2.30.29.30">
    <property type="entry name" value="Pleckstrin-homology domain (PH domain)/Phosphotyrosine-binding domain (PTB)"/>
    <property type="match status" value="2"/>
</dbReference>
<evidence type="ECO:0008006" key="6">
    <source>
        <dbReference type="Google" id="ProtNLM"/>
    </source>
</evidence>
<dbReference type="EMBL" id="LODT01000028">
    <property type="protein sequence ID" value="KYQ93468.1"/>
    <property type="molecule type" value="Genomic_DNA"/>
</dbReference>
<reference evidence="4 5" key="1">
    <citation type="submission" date="2015-12" db="EMBL/GenBank/DDBJ databases">
        <title>Dictyostelia acquired genes for synthesis and detection of signals that induce cell-type specialization by lateral gene transfer from prokaryotes.</title>
        <authorList>
            <person name="Gloeckner G."/>
            <person name="Schaap P."/>
        </authorList>
    </citation>
    <scope>NUCLEOTIDE SEQUENCE [LARGE SCALE GENOMIC DNA]</scope>
    <source>
        <strain evidence="4 5">TK</strain>
    </source>
</reference>
<organism evidence="4 5">
    <name type="scientific">Tieghemostelium lacteum</name>
    <name type="common">Slime mold</name>
    <name type="synonym">Dictyostelium lacteum</name>
    <dbReference type="NCBI Taxonomy" id="361077"/>
    <lineage>
        <taxon>Eukaryota</taxon>
        <taxon>Amoebozoa</taxon>
        <taxon>Evosea</taxon>
        <taxon>Eumycetozoa</taxon>
        <taxon>Dictyostelia</taxon>
        <taxon>Dictyosteliales</taxon>
        <taxon>Raperosteliaceae</taxon>
        <taxon>Tieghemostelium</taxon>
    </lineage>
</organism>
<gene>
    <name evidence="4" type="ORF">DLAC_06161</name>
</gene>
<feature type="compositionally biased region" description="Low complexity" evidence="1">
    <location>
        <begin position="335"/>
        <end position="359"/>
    </location>
</feature>
<dbReference type="PANTHER" id="PTHR23319:SF34">
    <property type="entry name" value="C2 DOMAIN-CONTAINING PROTEIN"/>
    <property type="match status" value="1"/>
</dbReference>
<dbReference type="InterPro" id="IPR051482">
    <property type="entry name" value="Cholesterol_transport"/>
</dbReference>